<name>A0A1I7E285_9BURK</name>
<proteinExistence type="predicted"/>
<evidence type="ECO:0000313" key="1">
    <source>
        <dbReference type="EMBL" id="SFU18062.1"/>
    </source>
</evidence>
<dbReference type="AlphaFoldDB" id="A0A1I7E285"/>
<evidence type="ECO:0000313" key="2">
    <source>
        <dbReference type="Proteomes" id="UP000198844"/>
    </source>
</evidence>
<accession>A0A1I7E285</accession>
<dbReference type="EMBL" id="FPBH01000013">
    <property type="protein sequence ID" value="SFU18062.1"/>
    <property type="molecule type" value="Genomic_DNA"/>
</dbReference>
<dbReference type="OrthoDB" id="9030323at2"/>
<reference evidence="1 2" key="1">
    <citation type="submission" date="2016-10" db="EMBL/GenBank/DDBJ databases">
        <authorList>
            <person name="de Groot N.N."/>
        </authorList>
    </citation>
    <scope>NUCLEOTIDE SEQUENCE [LARGE SCALE GENOMIC DNA]</scope>
    <source>
        <strain evidence="1 2">LMG 27731</strain>
    </source>
</reference>
<gene>
    <name evidence="1" type="ORF">SAMN05192563_101387</name>
</gene>
<dbReference type="Proteomes" id="UP000198844">
    <property type="component" value="Unassembled WGS sequence"/>
</dbReference>
<sequence>MSVTVRVEYQYCQHGKKAVQTGSDVLTVSEDTKSAILAMLRLLHPRWESIKVLSTSPTTSSETTSSS</sequence>
<organism evidence="1 2">
    <name type="scientific">Paraburkholderia aspalathi</name>
    <dbReference type="NCBI Taxonomy" id="1324617"/>
    <lineage>
        <taxon>Bacteria</taxon>
        <taxon>Pseudomonadati</taxon>
        <taxon>Pseudomonadota</taxon>
        <taxon>Betaproteobacteria</taxon>
        <taxon>Burkholderiales</taxon>
        <taxon>Burkholderiaceae</taxon>
        <taxon>Paraburkholderia</taxon>
    </lineage>
</organism>
<protein>
    <submittedName>
        <fullName evidence="1">Uncharacterized protein</fullName>
    </submittedName>
</protein>